<dbReference type="InterPro" id="IPR012334">
    <property type="entry name" value="Pectin_lyas_fold"/>
</dbReference>
<dbReference type="InterPro" id="IPR011050">
    <property type="entry name" value="Pectin_lyase_fold/virulence"/>
</dbReference>
<feature type="domain" description="Rhamnogalacturonase A/B/Epimerase-like pectate lyase" evidence="1">
    <location>
        <begin position="84"/>
        <end position="239"/>
    </location>
</feature>
<dbReference type="Pfam" id="PF12708">
    <property type="entry name" value="Pect-lyase_RHGA_epim"/>
    <property type="match status" value="1"/>
</dbReference>
<dbReference type="EMBL" id="SRXT01000006">
    <property type="protein sequence ID" value="TGX52268.1"/>
    <property type="molecule type" value="Genomic_DNA"/>
</dbReference>
<gene>
    <name evidence="2" type="ORF">E5A73_15830</name>
</gene>
<dbReference type="SUPFAM" id="SSF51126">
    <property type="entry name" value="Pectin lyase-like"/>
    <property type="match status" value="1"/>
</dbReference>
<accession>A0A4S1X8C4</accession>
<reference evidence="2 3" key="1">
    <citation type="submission" date="2019-04" db="EMBL/GenBank/DDBJ databases">
        <title>Sphingomonas psychrotolerans sp. nov., isolated from soil in the Tianshan Mountains, Xinjiang, China.</title>
        <authorList>
            <person name="Luo Y."/>
            <person name="Sheng H."/>
        </authorList>
    </citation>
    <scope>NUCLEOTIDE SEQUENCE [LARGE SCALE GENOMIC DNA]</scope>
    <source>
        <strain evidence="2 3">ZFGT-11</strain>
    </source>
</reference>
<keyword evidence="3" id="KW-1185">Reference proteome</keyword>
<dbReference type="InterPro" id="IPR024535">
    <property type="entry name" value="RHGA/B-epi-like_pectate_lyase"/>
</dbReference>
<proteinExistence type="predicted"/>
<dbReference type="Proteomes" id="UP000306147">
    <property type="component" value="Unassembled WGS sequence"/>
</dbReference>
<protein>
    <recommendedName>
        <fullName evidence="1">Rhamnogalacturonase A/B/Epimerase-like pectate lyase domain-containing protein</fullName>
    </recommendedName>
</protein>
<comment type="caution">
    <text evidence="2">The sequence shown here is derived from an EMBL/GenBank/DDBJ whole genome shotgun (WGS) entry which is preliminary data.</text>
</comment>
<dbReference type="OrthoDB" id="7521679at2"/>
<evidence type="ECO:0000259" key="1">
    <source>
        <dbReference type="Pfam" id="PF12708"/>
    </source>
</evidence>
<dbReference type="AlphaFoldDB" id="A0A4S1X8C4"/>
<organism evidence="2 3">
    <name type="scientific">Sphingomonas gei</name>
    <dbReference type="NCBI Taxonomy" id="1395960"/>
    <lineage>
        <taxon>Bacteria</taxon>
        <taxon>Pseudomonadati</taxon>
        <taxon>Pseudomonadota</taxon>
        <taxon>Alphaproteobacteria</taxon>
        <taxon>Sphingomonadales</taxon>
        <taxon>Sphingomonadaceae</taxon>
        <taxon>Sphingomonas</taxon>
    </lineage>
</organism>
<evidence type="ECO:0000313" key="3">
    <source>
        <dbReference type="Proteomes" id="UP000306147"/>
    </source>
</evidence>
<dbReference type="Gene3D" id="2.160.20.10">
    <property type="entry name" value="Single-stranded right-handed beta-helix, Pectin lyase-like"/>
    <property type="match status" value="1"/>
</dbReference>
<sequence length="526" mass="54236">MRIGHPDNIGKRHMVDSLSFATIPDMTSFATSGLTDGQAANVSDLKRGGVFRWASGSTATVNDGTIFPATGGGRWLRIKSLPLNVQWFGAVGDGVTNDHAAFMAAHDSLMPEGGTIVIPKGFYRLSSAINQHCAIIWQGEGNSAAVSDRTIGSFTTNAQGSVLLVDAGVPAFIINASNTDGSGTAPDGTYPNGAGSGLRDLYIRSNGGGANVDGVWMRATSTLENVTIRGFSGRGLRIEASASSSNPVKGNANLWMLTNVNLIANGGHGLHVKSNDANAGVATRVDCTLNGGWGVLDESLIGNTYVACHQAGNALGAFKTIDTAPNTVIGDYIEMETTGDNADFGNGTTVIGDIAGQSASNSPTSRAFVMTAGLSVAAPYRHLNRRASPSVIGIVGSLQPNYGAIGWGSSNDTIGAANQADWQIQYNTTSKWWDFQYQGGGAPFTVLRFPTGASLANPRKFAADFPNGHFLGGVFRAIGSAAPTTGAWLQGDVIENGAPAAGGNAGWVCVASGSPGTWKSYGPIAA</sequence>
<name>A0A4S1X8C4_9SPHN</name>
<evidence type="ECO:0000313" key="2">
    <source>
        <dbReference type="EMBL" id="TGX52268.1"/>
    </source>
</evidence>